<evidence type="ECO:0000256" key="1">
    <source>
        <dbReference type="SAM" id="Coils"/>
    </source>
</evidence>
<proteinExistence type="predicted"/>
<name>A0A2R5ESB5_9BACL</name>
<keyword evidence="2" id="KW-1133">Transmembrane helix</keyword>
<feature type="coiled-coil region" evidence="1">
    <location>
        <begin position="72"/>
        <end position="134"/>
    </location>
</feature>
<comment type="caution">
    <text evidence="4">The sequence shown here is derived from an EMBL/GenBank/DDBJ whole genome shotgun (WGS) entry which is preliminary data.</text>
</comment>
<gene>
    <name evidence="4" type="ORF">PAT3040_04253</name>
</gene>
<dbReference type="InterPro" id="IPR006668">
    <property type="entry name" value="Mg_transptr_MgtE_intracell_dom"/>
</dbReference>
<sequence>MELAETGTEKQSYNGFERFMFLMIPILFVVVLLGVLYAIFDVEFRNKALQVGNSVPILREVLPEPKISENSMDDDAIRNKKMSEKIEELETELAAVKAELAAANATASNQEEAVKGLEDENAQLKQLTEQELLEAEQYTAKIEELASMFSKMTPSKAAPIVQNMNIDEIVLLFASMRSDDRVKIMEKMDPRIAAEATVKLKDNVEVKDLQIAALQARVNEQAGEKETTVSSTLNQEQLSATFETMDAKSAGEMLLKMKDISPSKVIRILNSVSDTARSGILSEMSKKDEAATATIVTKLLPGT</sequence>
<protein>
    <submittedName>
        <fullName evidence="4">MgtE protein</fullName>
    </submittedName>
</protein>
<evidence type="ECO:0000313" key="4">
    <source>
        <dbReference type="EMBL" id="GBG09596.1"/>
    </source>
</evidence>
<feature type="domain" description="Magnesium transporter MgtE intracellular" evidence="3">
    <location>
        <begin position="123"/>
        <end position="198"/>
    </location>
</feature>
<dbReference type="EMBL" id="BDQX01000243">
    <property type="protein sequence ID" value="GBG09596.1"/>
    <property type="molecule type" value="Genomic_DNA"/>
</dbReference>
<dbReference type="AlphaFoldDB" id="A0A2R5ESB5"/>
<keyword evidence="5" id="KW-1185">Reference proteome</keyword>
<keyword evidence="2" id="KW-0812">Transmembrane</keyword>
<dbReference type="Proteomes" id="UP000245202">
    <property type="component" value="Unassembled WGS sequence"/>
</dbReference>
<dbReference type="Pfam" id="PF03448">
    <property type="entry name" value="MgtE_N"/>
    <property type="match status" value="1"/>
</dbReference>
<evidence type="ECO:0000259" key="3">
    <source>
        <dbReference type="Pfam" id="PF03448"/>
    </source>
</evidence>
<keyword evidence="1" id="KW-0175">Coiled coil</keyword>
<evidence type="ECO:0000313" key="5">
    <source>
        <dbReference type="Proteomes" id="UP000245202"/>
    </source>
</evidence>
<dbReference type="RefSeq" id="WP_258235090.1">
    <property type="nucleotide sequence ID" value="NZ_BDQX01000243.1"/>
</dbReference>
<dbReference type="SUPFAM" id="SSF158791">
    <property type="entry name" value="MgtE N-terminal domain-like"/>
    <property type="match status" value="1"/>
</dbReference>
<accession>A0A2R5ESB5</accession>
<evidence type="ECO:0000256" key="2">
    <source>
        <dbReference type="SAM" id="Phobius"/>
    </source>
</evidence>
<feature type="transmembrane region" description="Helical" evidence="2">
    <location>
        <begin position="20"/>
        <end position="40"/>
    </location>
</feature>
<organism evidence="4 5">
    <name type="scientific">Paenibacillus agaridevorans</name>
    <dbReference type="NCBI Taxonomy" id="171404"/>
    <lineage>
        <taxon>Bacteria</taxon>
        <taxon>Bacillati</taxon>
        <taxon>Bacillota</taxon>
        <taxon>Bacilli</taxon>
        <taxon>Bacillales</taxon>
        <taxon>Paenibacillaceae</taxon>
        <taxon>Paenibacillus</taxon>
    </lineage>
</organism>
<reference evidence="4 5" key="1">
    <citation type="submission" date="2017-08" db="EMBL/GenBank/DDBJ databases">
        <title>Substantial Increase in Enzyme Production by Combined Drug-Resistance Mutations in Paenibacillus agaridevorans.</title>
        <authorList>
            <person name="Tanaka Y."/>
            <person name="Funane K."/>
            <person name="Hosaka T."/>
            <person name="Shiwa Y."/>
            <person name="Fujita N."/>
            <person name="Miyazaki T."/>
            <person name="Yoshikawa H."/>
            <person name="Murakami K."/>
            <person name="Kasahara K."/>
            <person name="Inaoka T."/>
            <person name="Hiraga Y."/>
            <person name="Ochi K."/>
        </authorList>
    </citation>
    <scope>NUCLEOTIDE SEQUENCE [LARGE SCALE GENOMIC DNA]</scope>
    <source>
        <strain evidence="4 5">T-3040</strain>
    </source>
</reference>
<keyword evidence="2" id="KW-0472">Membrane</keyword>